<sequence length="399" mass="43124">MGTTRVKSPRFGEAQHKGQEWRVALQGLDAGPHLLHLPHMLDGVRTPRSLPLSSSISLMSRVRQLLLTLSSELPLLLVARGESETLMVLPRVGGPPPDPDRTLYIEDAGMFKLRTMCRIAISRDFLDRVLPKPELSGDEADFPERLGEFLSSCGGASFLILTTRSTILVPIKMGFTLSLTLEPLERRPLDGEQDCLFGLPAEPGSIDDERPLDRGLPLDADNGLSGADVLKFVPDDLVREIPEFTDLVKKQDDLDREPDILFILGDGDGRRVGVDALDAGTEARPVGVEDLATGLDKGVVDLVDPADLDVAGIVGLFEDKLAREVGVEGREALEVAANVGRPVGVADLDDVNVARPVGVAGLDPGPPDDEGLRIPVLDFNFGFIEVHNLVCGAQNMFIF</sequence>
<dbReference type="EnsemblPlants" id="Kaladp0011s0503.1.v1.1">
    <property type="protein sequence ID" value="Kaladp0011s0503.1.v1.1"/>
    <property type="gene ID" value="Kaladp0011s0503.v1.1"/>
</dbReference>
<evidence type="ECO:0000313" key="1">
    <source>
        <dbReference type="EnsemblPlants" id="Kaladp0011s0503.1.v1.1"/>
    </source>
</evidence>
<proteinExistence type="predicted"/>
<reference evidence="1" key="1">
    <citation type="submission" date="2021-01" db="UniProtKB">
        <authorList>
            <consortium name="EnsemblPlants"/>
        </authorList>
    </citation>
    <scope>IDENTIFICATION</scope>
</reference>
<accession>A0A7N0RGQ2</accession>
<dbReference type="Proteomes" id="UP000594263">
    <property type="component" value="Unplaced"/>
</dbReference>
<keyword evidence="2" id="KW-1185">Reference proteome</keyword>
<evidence type="ECO:0000313" key="2">
    <source>
        <dbReference type="Proteomes" id="UP000594263"/>
    </source>
</evidence>
<name>A0A7N0RGQ2_KALFE</name>
<protein>
    <submittedName>
        <fullName evidence="1">Uncharacterized protein</fullName>
    </submittedName>
</protein>
<dbReference type="AlphaFoldDB" id="A0A7N0RGQ2"/>
<organism evidence="1 2">
    <name type="scientific">Kalanchoe fedtschenkoi</name>
    <name type="common">Lavender scallops</name>
    <name type="synonym">South American air plant</name>
    <dbReference type="NCBI Taxonomy" id="63787"/>
    <lineage>
        <taxon>Eukaryota</taxon>
        <taxon>Viridiplantae</taxon>
        <taxon>Streptophyta</taxon>
        <taxon>Embryophyta</taxon>
        <taxon>Tracheophyta</taxon>
        <taxon>Spermatophyta</taxon>
        <taxon>Magnoliopsida</taxon>
        <taxon>eudicotyledons</taxon>
        <taxon>Gunneridae</taxon>
        <taxon>Pentapetalae</taxon>
        <taxon>Saxifragales</taxon>
        <taxon>Crassulaceae</taxon>
        <taxon>Kalanchoe</taxon>
    </lineage>
</organism>
<dbReference type="Gramene" id="Kaladp0011s0503.1.v1.1">
    <property type="protein sequence ID" value="Kaladp0011s0503.1.v1.1"/>
    <property type="gene ID" value="Kaladp0011s0503.v1.1"/>
</dbReference>